<accession>A0ABV4U3K8</accession>
<proteinExistence type="predicted"/>
<dbReference type="SUPFAM" id="SSF53167">
    <property type="entry name" value="Purine and uridine phosphorylases"/>
    <property type="match status" value="1"/>
</dbReference>
<dbReference type="EMBL" id="JBGUBD010000004">
    <property type="protein sequence ID" value="MFA9478183.1"/>
    <property type="molecule type" value="Genomic_DNA"/>
</dbReference>
<dbReference type="PANTHER" id="PTHR46832:SF2">
    <property type="entry name" value="FUTALOSINE HYDROLASE"/>
    <property type="match status" value="1"/>
</dbReference>
<dbReference type="InterPro" id="IPR000845">
    <property type="entry name" value="Nucleoside_phosphorylase_d"/>
</dbReference>
<protein>
    <recommendedName>
        <fullName evidence="1">Nucleoside phosphorylase domain-containing protein</fullName>
    </recommendedName>
</protein>
<dbReference type="Proteomes" id="UP001575105">
    <property type="component" value="Unassembled WGS sequence"/>
</dbReference>
<name>A0ABV4U3K8_9BACT</name>
<keyword evidence="3" id="KW-1185">Reference proteome</keyword>
<organism evidence="2 3">
    <name type="scientific">Natronomicrosphaera hydrolytica</name>
    <dbReference type="NCBI Taxonomy" id="3242702"/>
    <lineage>
        <taxon>Bacteria</taxon>
        <taxon>Pseudomonadati</taxon>
        <taxon>Planctomycetota</taxon>
        <taxon>Phycisphaerae</taxon>
        <taxon>Phycisphaerales</taxon>
        <taxon>Phycisphaeraceae</taxon>
        <taxon>Natronomicrosphaera</taxon>
    </lineage>
</organism>
<gene>
    <name evidence="2" type="ORF">ACERK3_07725</name>
</gene>
<feature type="domain" description="Nucleoside phosphorylase" evidence="1">
    <location>
        <begin position="38"/>
        <end position="108"/>
    </location>
</feature>
<evidence type="ECO:0000259" key="1">
    <source>
        <dbReference type="Pfam" id="PF01048"/>
    </source>
</evidence>
<dbReference type="Gene3D" id="3.40.50.1580">
    <property type="entry name" value="Nucleoside phosphorylase domain"/>
    <property type="match status" value="2"/>
</dbReference>
<evidence type="ECO:0000313" key="2">
    <source>
        <dbReference type="EMBL" id="MFA9478183.1"/>
    </source>
</evidence>
<evidence type="ECO:0000313" key="3">
    <source>
        <dbReference type="Proteomes" id="UP001575105"/>
    </source>
</evidence>
<dbReference type="InterPro" id="IPR035994">
    <property type="entry name" value="Nucleoside_phosphorylase_sf"/>
</dbReference>
<comment type="caution">
    <text evidence="2">The sequence shown here is derived from an EMBL/GenBank/DDBJ whole genome shotgun (WGS) entry which is preliminary data.</text>
</comment>
<dbReference type="RefSeq" id="WP_425345109.1">
    <property type="nucleotide sequence ID" value="NZ_JBGUBD010000004.1"/>
</dbReference>
<reference evidence="2 3" key="1">
    <citation type="submission" date="2024-08" db="EMBL/GenBank/DDBJ databases">
        <title>Whole-genome sequencing of halo(alkali)philic microorganisms from hypersaline lakes.</title>
        <authorList>
            <person name="Sorokin D.Y."/>
            <person name="Merkel A.Y."/>
            <person name="Messina E."/>
            <person name="Yakimov M."/>
        </authorList>
    </citation>
    <scope>NUCLEOTIDE SEQUENCE [LARGE SCALE GENOMIC DNA]</scope>
    <source>
        <strain evidence="2 3">AB-hyl4</strain>
    </source>
</reference>
<dbReference type="PANTHER" id="PTHR46832">
    <property type="entry name" value="5'-METHYLTHIOADENOSINE/S-ADENOSYLHOMOCYSTEINE NUCLEOSIDASE"/>
    <property type="match status" value="1"/>
</dbReference>
<sequence>MSPRTPPTPPTEPTTLLLAATRPELLPTIERLGLRWRNKQYATGSAGRRHIIAGVTGVGVARALAVLKDAYAHHALTAVINLGFAGGLTPQWQAGDVAIIARVLNESHDTIELNPAGDATLLTLDRMVADVDEKRRFHETHHADMVDMETHGLARRVAELTTDLGQPITFAAFRAISDPVDVALPPEMINWVDARGRPRTTAAIAWLARNPHRLSMLTRLQRDTRRAAESLATAITAHLQ</sequence>
<dbReference type="Pfam" id="PF01048">
    <property type="entry name" value="PNP_UDP_1"/>
    <property type="match status" value="1"/>
</dbReference>